<dbReference type="PANTHER" id="PTHR46580:SF2">
    <property type="entry name" value="MAM DOMAIN-CONTAINING PROTEIN"/>
    <property type="match status" value="1"/>
</dbReference>
<feature type="non-terminal residue" evidence="1">
    <location>
        <position position="303"/>
    </location>
</feature>
<dbReference type="PANTHER" id="PTHR46580">
    <property type="entry name" value="SENSOR KINASE-RELATED"/>
    <property type="match status" value="1"/>
</dbReference>
<accession>A0A382TCF7</accession>
<proteinExistence type="predicted"/>
<name>A0A382TCF7_9ZZZZ</name>
<sequence>DLPPGDYRVSVFTDSGSATAQESLRVRPAGVQRWDLASLPQLRDDGYLLPRFADFDGDGRAEVVAMIYGGGAYGATSFFEEDEAFAVFTTSRLFIPWETGDFDLDGTTDLLAVDARRVRVLEPSTTGAYPDRVSWEVRDVWGGEVADLDGDARPEMILRSATGSLFRVFETDGDDSYVETAVLVNETPGENEMGDRQSVGDLDGDGAGEWISGDSDGDLIAFESVGDNAYRVIWTDRVDAGDIDGRLLSAAADLDGDGDEEFISGRLRRDPFDVESRRWVLTVFGATADNEYGVEWQAQVVAG</sequence>
<dbReference type="InterPro" id="IPR028994">
    <property type="entry name" value="Integrin_alpha_N"/>
</dbReference>
<reference evidence="1" key="1">
    <citation type="submission" date="2018-05" db="EMBL/GenBank/DDBJ databases">
        <authorList>
            <person name="Lanie J.A."/>
            <person name="Ng W.-L."/>
            <person name="Kazmierczak K.M."/>
            <person name="Andrzejewski T.M."/>
            <person name="Davidsen T.M."/>
            <person name="Wayne K.J."/>
            <person name="Tettelin H."/>
            <person name="Glass J.I."/>
            <person name="Rusch D."/>
            <person name="Podicherti R."/>
            <person name="Tsui H.-C.T."/>
            <person name="Winkler M.E."/>
        </authorList>
    </citation>
    <scope>NUCLEOTIDE SEQUENCE</scope>
</reference>
<organism evidence="1">
    <name type="scientific">marine metagenome</name>
    <dbReference type="NCBI Taxonomy" id="408172"/>
    <lineage>
        <taxon>unclassified sequences</taxon>
        <taxon>metagenomes</taxon>
        <taxon>ecological metagenomes</taxon>
    </lineage>
</organism>
<feature type="non-terminal residue" evidence="1">
    <location>
        <position position="1"/>
    </location>
</feature>
<dbReference type="AlphaFoldDB" id="A0A382TCF7"/>
<protein>
    <recommendedName>
        <fullName evidence="2">VCBS repeat-containing protein</fullName>
    </recommendedName>
</protein>
<dbReference type="EMBL" id="UINC01135106">
    <property type="protein sequence ID" value="SVD19061.1"/>
    <property type="molecule type" value="Genomic_DNA"/>
</dbReference>
<evidence type="ECO:0008006" key="2">
    <source>
        <dbReference type="Google" id="ProtNLM"/>
    </source>
</evidence>
<gene>
    <name evidence="1" type="ORF">METZ01_LOCUS371915</name>
</gene>
<evidence type="ECO:0000313" key="1">
    <source>
        <dbReference type="EMBL" id="SVD19061.1"/>
    </source>
</evidence>
<dbReference type="SUPFAM" id="SSF69318">
    <property type="entry name" value="Integrin alpha N-terminal domain"/>
    <property type="match status" value="1"/>
</dbReference>